<dbReference type="InterPro" id="IPR002656">
    <property type="entry name" value="Acyl_transf_3_dom"/>
</dbReference>
<keyword evidence="1" id="KW-1133">Transmembrane helix</keyword>
<sequence>MENKKDYFYNIDQLKGLAILLMVMAHVLAWSYTDYSFLKGALIDMTKEEFNASLIWKIIYSFHMPLLFFASGYLFYKVRPYDWINVKQLLLKRINRLLIPYLTTGVFVLFLKGYFGYWFFQVLFVLNVIVLLELFIESKIRVNIFGECACHIFVFLILFIISKCLSGFFSLPQEFANITGLHNYYLAFMFGFLVHKWPCIERLIQCHSIGLGLFFLYILPLLSRKSG</sequence>
<organism evidence="3 4">
    <name type="scientific">Marseilla massiliensis</name>
    <dbReference type="NCBI Taxonomy" id="1841864"/>
    <lineage>
        <taxon>Bacteria</taxon>
        <taxon>Pseudomonadati</taxon>
        <taxon>Bacteroidota</taxon>
        <taxon>Bacteroidia</taxon>
        <taxon>Bacteroidales</taxon>
        <taxon>Prevotellaceae</taxon>
        <taxon>Marseilla</taxon>
    </lineage>
</organism>
<dbReference type="RefSeq" id="WP_205106086.1">
    <property type="nucleotide sequence ID" value="NZ_JACJJG010000217.1"/>
</dbReference>
<feature type="domain" description="Acyltransferase 3" evidence="2">
    <location>
        <begin position="9"/>
        <end position="198"/>
    </location>
</feature>
<protein>
    <submittedName>
        <fullName evidence="3">Acyltransferase family protein</fullName>
    </submittedName>
</protein>
<name>A0A938WVY3_9BACT</name>
<feature type="transmembrane region" description="Helical" evidence="1">
    <location>
        <begin position="206"/>
        <end position="223"/>
    </location>
</feature>
<evidence type="ECO:0000256" key="1">
    <source>
        <dbReference type="SAM" id="Phobius"/>
    </source>
</evidence>
<gene>
    <name evidence="3" type="ORF">H6A34_14445</name>
</gene>
<dbReference type="Pfam" id="PF01757">
    <property type="entry name" value="Acyl_transf_3"/>
    <property type="match status" value="1"/>
</dbReference>
<feature type="transmembrane region" description="Helical" evidence="1">
    <location>
        <begin position="53"/>
        <end position="74"/>
    </location>
</feature>
<keyword evidence="1" id="KW-0812">Transmembrane</keyword>
<dbReference type="AlphaFoldDB" id="A0A938WVY3"/>
<keyword evidence="3" id="KW-0012">Acyltransferase</keyword>
<dbReference type="Proteomes" id="UP000706891">
    <property type="component" value="Unassembled WGS sequence"/>
</dbReference>
<feature type="transmembrane region" description="Helical" evidence="1">
    <location>
        <begin position="117"/>
        <end position="136"/>
    </location>
</feature>
<feature type="transmembrane region" description="Helical" evidence="1">
    <location>
        <begin position="175"/>
        <end position="194"/>
    </location>
</feature>
<accession>A0A938WVY3</accession>
<evidence type="ECO:0000259" key="2">
    <source>
        <dbReference type="Pfam" id="PF01757"/>
    </source>
</evidence>
<reference evidence="3" key="1">
    <citation type="submission" date="2020-08" db="EMBL/GenBank/DDBJ databases">
        <authorList>
            <person name="Cejkova D."/>
            <person name="Kubasova T."/>
            <person name="Jahodarova E."/>
            <person name="Rychlik I."/>
        </authorList>
    </citation>
    <scope>NUCLEOTIDE SEQUENCE</scope>
    <source>
        <strain evidence="3">An824</strain>
    </source>
</reference>
<keyword evidence="3" id="KW-0808">Transferase</keyword>
<reference evidence="3" key="2">
    <citation type="journal article" date="2021" name="Sci. Rep.">
        <title>The distribution of antibiotic resistance genes in chicken gut microbiota commensals.</title>
        <authorList>
            <person name="Juricova H."/>
            <person name="Matiasovicova J."/>
            <person name="Kubasova T."/>
            <person name="Cejkova D."/>
            <person name="Rychlik I."/>
        </authorList>
    </citation>
    <scope>NUCLEOTIDE SEQUENCE</scope>
    <source>
        <strain evidence="3">An824</strain>
    </source>
</reference>
<feature type="transmembrane region" description="Helical" evidence="1">
    <location>
        <begin position="94"/>
        <end position="111"/>
    </location>
</feature>
<dbReference type="EMBL" id="JACJJG010000217">
    <property type="protein sequence ID" value="MBM6675059.1"/>
    <property type="molecule type" value="Genomic_DNA"/>
</dbReference>
<keyword evidence="1" id="KW-0472">Membrane</keyword>
<comment type="caution">
    <text evidence="3">The sequence shown here is derived from an EMBL/GenBank/DDBJ whole genome shotgun (WGS) entry which is preliminary data.</text>
</comment>
<feature type="transmembrane region" description="Helical" evidence="1">
    <location>
        <begin position="14"/>
        <end position="33"/>
    </location>
</feature>
<keyword evidence="4" id="KW-1185">Reference proteome</keyword>
<feature type="transmembrane region" description="Helical" evidence="1">
    <location>
        <begin position="148"/>
        <end position="169"/>
    </location>
</feature>
<proteinExistence type="predicted"/>
<evidence type="ECO:0000313" key="3">
    <source>
        <dbReference type="EMBL" id="MBM6675059.1"/>
    </source>
</evidence>
<dbReference type="GO" id="GO:0016747">
    <property type="term" value="F:acyltransferase activity, transferring groups other than amino-acyl groups"/>
    <property type="evidence" value="ECO:0007669"/>
    <property type="project" value="InterPro"/>
</dbReference>
<evidence type="ECO:0000313" key="4">
    <source>
        <dbReference type="Proteomes" id="UP000706891"/>
    </source>
</evidence>